<evidence type="ECO:0008006" key="4">
    <source>
        <dbReference type="Google" id="ProtNLM"/>
    </source>
</evidence>
<keyword evidence="1" id="KW-0812">Transmembrane</keyword>
<keyword evidence="1" id="KW-0472">Membrane</keyword>
<dbReference type="RefSeq" id="WP_317698030.1">
    <property type="nucleotide sequence ID" value="NZ_AP026801.1"/>
</dbReference>
<dbReference type="InterPro" id="IPR021707">
    <property type="entry name" value="DUF3290"/>
</dbReference>
<keyword evidence="3" id="KW-1185">Reference proteome</keyword>
<feature type="transmembrane region" description="Helical" evidence="1">
    <location>
        <begin position="51"/>
        <end position="69"/>
    </location>
</feature>
<evidence type="ECO:0000313" key="3">
    <source>
        <dbReference type="Proteomes" id="UP001321804"/>
    </source>
</evidence>
<dbReference type="Pfam" id="PF11694">
    <property type="entry name" value="DUF3290"/>
    <property type="match status" value="1"/>
</dbReference>
<evidence type="ECO:0000313" key="2">
    <source>
        <dbReference type="EMBL" id="BDR56161.1"/>
    </source>
</evidence>
<feature type="transmembrane region" description="Helical" evidence="1">
    <location>
        <begin position="21"/>
        <end position="39"/>
    </location>
</feature>
<sequence length="147" mass="16994">MNFYTYDYLVKQINSSQNMKFIVAAIFGVILVALAFQFAHHRDDNKYRDLIIIFVLCGILLLGIQFTNYQQSQSSTNQASQMTSFLRNLSKDKKVKTSEISCNQTTLTNQMVVKIKKDYYQVLFNSDFSSYQLVKAALVNKDINFIK</sequence>
<proteinExistence type="predicted"/>
<evidence type="ECO:0000256" key="1">
    <source>
        <dbReference type="SAM" id="Phobius"/>
    </source>
</evidence>
<protein>
    <recommendedName>
        <fullName evidence="4">DUF3290 domain-containing protein</fullName>
    </recommendedName>
</protein>
<dbReference type="AlphaFoldDB" id="A0AAU9DDD7"/>
<dbReference type="KEGG" id="xak:KIMC2_07230"/>
<name>A0AAU9DDD7_9LACO</name>
<reference evidence="2 3" key="1">
    <citation type="journal article" date="2023" name="Microbiol. Spectr.">
        <title>Symbiosis of Carpenter Bees with Uncharacterized Lactic Acid Bacteria Showing NAD Auxotrophy.</title>
        <authorList>
            <person name="Kawasaki S."/>
            <person name="Ozawa K."/>
            <person name="Mori T."/>
            <person name="Yamamoto A."/>
            <person name="Ito M."/>
            <person name="Ohkuma M."/>
            <person name="Sakamoto M."/>
            <person name="Matsutani M."/>
        </authorList>
    </citation>
    <scope>NUCLEOTIDE SEQUENCE [LARGE SCALE GENOMIC DNA]</scope>
    <source>
        <strain evidence="2 3">KimC2</strain>
    </source>
</reference>
<dbReference type="EMBL" id="AP026801">
    <property type="protein sequence ID" value="BDR56161.1"/>
    <property type="molecule type" value="Genomic_DNA"/>
</dbReference>
<accession>A0AAU9DDD7</accession>
<gene>
    <name evidence="2" type="ORF">KIMC2_07230</name>
</gene>
<dbReference type="Proteomes" id="UP001321804">
    <property type="component" value="Chromosome"/>
</dbReference>
<organism evidence="2 3">
    <name type="scientific">Xylocopilactobacillus apis</name>
    <dbReference type="NCBI Taxonomy" id="2932183"/>
    <lineage>
        <taxon>Bacteria</taxon>
        <taxon>Bacillati</taxon>
        <taxon>Bacillota</taxon>
        <taxon>Bacilli</taxon>
        <taxon>Lactobacillales</taxon>
        <taxon>Lactobacillaceae</taxon>
        <taxon>Xylocopilactobacillus</taxon>
    </lineage>
</organism>
<keyword evidence="1" id="KW-1133">Transmembrane helix</keyword>